<evidence type="ECO:0000256" key="1">
    <source>
        <dbReference type="ARBA" id="ARBA00004123"/>
    </source>
</evidence>
<comment type="subcellular location">
    <subcellularLocation>
        <location evidence="1">Nucleus</location>
    </subcellularLocation>
</comment>
<keyword evidence="4 10" id="KW-0489">Methyltransferase</keyword>
<feature type="compositionally biased region" description="Polar residues" evidence="11">
    <location>
        <begin position="520"/>
        <end position="534"/>
    </location>
</feature>
<sequence>MPMKKGRGNFRNKGKGRGGGGGNNWSTERKSYAEVPKVNEQFERLYNDMNIVPEGEEREQFWAALRRELPNSFRFCGSKGHALAVQKNLDEHFIPQIKSMKFDDQNVEPPMPIKWYPNQLAYYMTTPKNVIRKFPPFAAFQKFLVSETAVGNISRQEAVSMIPPLLLDVQSHHTVLDLCAAPGSKSAQLVEMLHAGEESRIRKATKQHQDAQADPAAVADETVEGNDWSDDGRATGLLVANDVNYQRAQMLVHQVKRLNSPNLIVTNHDATMFPSIELPSDPVPEGQKKQGKWLKFDRILADVPCSGDGTCRKNPNIWKDWIPGNGLGLYITQVRILVRALQMLKVGGRVVYSTCSMNPVENEAVISSAIERCGGIDKINIVDVSDQLPELKRYPGLKEWKIMDKEGRLWNSWEDVEDAKSKKFEASLERVVPGMFAPAGHNLPLDRCVRVYPHQQDTGGFFITVLEKKSEIRAKPESETKSANSTPSVVSIAKEIVAKPESEGVIPKLETMEEYAPSDPNRTVETGTASAAQRQNKEAISDIDT</sequence>
<dbReference type="PROSITE" id="PS51686">
    <property type="entry name" value="SAM_MT_RSMB_NOP"/>
    <property type="match status" value="1"/>
</dbReference>
<feature type="binding site" evidence="10">
    <location>
        <begin position="179"/>
        <end position="185"/>
    </location>
    <ligand>
        <name>S-adenosyl-L-methionine</name>
        <dbReference type="ChEBI" id="CHEBI:59789"/>
    </ligand>
</feature>
<reference evidence="13" key="1">
    <citation type="journal article" date="2021" name="J Fungi (Basel)">
        <title>Virulence traits and population genomics of the black yeast Aureobasidium melanogenum.</title>
        <authorList>
            <person name="Cernosa A."/>
            <person name="Sun X."/>
            <person name="Gostincar C."/>
            <person name="Fang C."/>
            <person name="Gunde-Cimerman N."/>
            <person name="Song Z."/>
        </authorList>
    </citation>
    <scope>NUCLEOTIDE SEQUENCE</scope>
    <source>
        <strain evidence="13">EXF-9298</strain>
    </source>
</reference>
<feature type="non-terminal residue" evidence="13">
    <location>
        <position position="1"/>
    </location>
</feature>
<proteinExistence type="inferred from homology"/>
<dbReference type="PANTHER" id="PTHR22808">
    <property type="entry name" value="NCL1 YEAST -RELATED NOL1/NOP2/FMU SUN DOMAIN-CONTAINING"/>
    <property type="match status" value="1"/>
</dbReference>
<evidence type="ECO:0000256" key="4">
    <source>
        <dbReference type="ARBA" id="ARBA00022603"/>
    </source>
</evidence>
<keyword evidence="7" id="KW-0819">tRNA processing</keyword>
<dbReference type="InterPro" id="IPR023267">
    <property type="entry name" value="RCMT"/>
</dbReference>
<dbReference type="InterPro" id="IPR023270">
    <property type="entry name" value="RCMT_NCL1"/>
</dbReference>
<dbReference type="GO" id="GO:0005634">
    <property type="term" value="C:nucleus"/>
    <property type="evidence" value="ECO:0007669"/>
    <property type="project" value="UniProtKB-SubCell"/>
</dbReference>
<dbReference type="GO" id="GO:0016428">
    <property type="term" value="F:tRNA (cytidine-5-)-methyltransferase activity"/>
    <property type="evidence" value="ECO:0007669"/>
    <property type="project" value="InterPro"/>
</dbReference>
<protein>
    <submittedName>
        <fullName evidence="13">S-adenosyl-L-methionine-dependent methyltransferase</fullName>
    </submittedName>
</protein>
<keyword evidence="5 10" id="KW-0808">Transferase</keyword>
<evidence type="ECO:0000313" key="14">
    <source>
        <dbReference type="Proteomes" id="UP000729357"/>
    </source>
</evidence>
<accession>A0A9P8FPH2</accession>
<dbReference type="PRINTS" id="PR02008">
    <property type="entry name" value="RCMTFAMILY"/>
</dbReference>
<dbReference type="EMBL" id="JAHFXS010001255">
    <property type="protein sequence ID" value="KAG9978610.1"/>
    <property type="molecule type" value="Genomic_DNA"/>
</dbReference>
<evidence type="ECO:0000313" key="13">
    <source>
        <dbReference type="EMBL" id="KAG9978610.1"/>
    </source>
</evidence>
<organism evidence="13 14">
    <name type="scientific">Aureobasidium melanogenum</name>
    <name type="common">Aureobasidium pullulans var. melanogenum</name>
    <dbReference type="NCBI Taxonomy" id="46634"/>
    <lineage>
        <taxon>Eukaryota</taxon>
        <taxon>Fungi</taxon>
        <taxon>Dikarya</taxon>
        <taxon>Ascomycota</taxon>
        <taxon>Pezizomycotina</taxon>
        <taxon>Dothideomycetes</taxon>
        <taxon>Dothideomycetidae</taxon>
        <taxon>Dothideales</taxon>
        <taxon>Saccotheciaceae</taxon>
        <taxon>Aureobasidium</taxon>
    </lineage>
</organism>
<dbReference type="PANTHER" id="PTHR22808:SF1">
    <property type="entry name" value="RNA CYTOSINE-C(5)-METHYLTRANSFERASE NSUN2-RELATED"/>
    <property type="match status" value="1"/>
</dbReference>
<dbReference type="InterPro" id="IPR018314">
    <property type="entry name" value="RsmB/NOL1/NOP2-like_CS"/>
</dbReference>
<dbReference type="PROSITE" id="PS01153">
    <property type="entry name" value="NOL1_NOP2_SUN"/>
    <property type="match status" value="1"/>
</dbReference>
<dbReference type="Proteomes" id="UP000729357">
    <property type="component" value="Unassembled WGS sequence"/>
</dbReference>
<comment type="similarity">
    <text evidence="2 10">Belongs to the class I-like SAM-binding methyltransferase superfamily. RsmB/NOP family.</text>
</comment>
<keyword evidence="9" id="KW-0539">Nucleus</keyword>
<feature type="binding site" evidence="10">
    <location>
        <position position="269"/>
    </location>
    <ligand>
        <name>S-adenosyl-L-methionine</name>
        <dbReference type="ChEBI" id="CHEBI:59789"/>
    </ligand>
</feature>
<dbReference type="AlphaFoldDB" id="A0A9P8FPH2"/>
<evidence type="ECO:0000256" key="10">
    <source>
        <dbReference type="PROSITE-ProRule" id="PRU01023"/>
    </source>
</evidence>
<gene>
    <name evidence="13" type="ORF">KCU98_g9309</name>
</gene>
<feature type="compositionally biased region" description="Basic and acidic residues" evidence="11">
    <location>
        <begin position="535"/>
        <end position="545"/>
    </location>
</feature>
<feature type="binding site" evidence="10">
    <location>
        <position position="242"/>
    </location>
    <ligand>
        <name>S-adenosyl-L-methionine</name>
        <dbReference type="ChEBI" id="CHEBI:59789"/>
    </ligand>
</feature>
<keyword evidence="8 10" id="KW-0694">RNA-binding</keyword>
<feature type="region of interest" description="Disordered" evidence="11">
    <location>
        <begin position="508"/>
        <end position="545"/>
    </location>
</feature>
<name>A0A9P8FPH2_AURME</name>
<evidence type="ECO:0000256" key="8">
    <source>
        <dbReference type="ARBA" id="ARBA00022884"/>
    </source>
</evidence>
<evidence type="ECO:0000256" key="6">
    <source>
        <dbReference type="ARBA" id="ARBA00022691"/>
    </source>
</evidence>
<dbReference type="GO" id="GO:0000049">
    <property type="term" value="F:tRNA binding"/>
    <property type="evidence" value="ECO:0007669"/>
    <property type="project" value="UniProtKB-KW"/>
</dbReference>
<dbReference type="InterPro" id="IPR001678">
    <property type="entry name" value="MeTrfase_RsmB-F_NOP2_dom"/>
</dbReference>
<feature type="region of interest" description="Disordered" evidence="11">
    <location>
        <begin position="1"/>
        <end position="29"/>
    </location>
</feature>
<dbReference type="InterPro" id="IPR029063">
    <property type="entry name" value="SAM-dependent_MTases_sf"/>
</dbReference>
<dbReference type="SUPFAM" id="SSF53335">
    <property type="entry name" value="S-adenosyl-L-methionine-dependent methyltransferases"/>
    <property type="match status" value="1"/>
</dbReference>
<feature type="active site" description="Nucleophile" evidence="10">
    <location>
        <position position="355"/>
    </location>
</feature>
<dbReference type="GO" id="GO:0005737">
    <property type="term" value="C:cytoplasm"/>
    <property type="evidence" value="ECO:0007669"/>
    <property type="project" value="TreeGrafter"/>
</dbReference>
<evidence type="ECO:0000256" key="2">
    <source>
        <dbReference type="ARBA" id="ARBA00007494"/>
    </source>
</evidence>
<keyword evidence="14" id="KW-1185">Reference proteome</keyword>
<evidence type="ECO:0000256" key="9">
    <source>
        <dbReference type="ARBA" id="ARBA00023242"/>
    </source>
</evidence>
<dbReference type="PRINTS" id="PR02011">
    <property type="entry name" value="RCMTNCL1"/>
</dbReference>
<keyword evidence="3" id="KW-0820">tRNA-binding</keyword>
<feature type="binding site" evidence="10">
    <location>
        <position position="302"/>
    </location>
    <ligand>
        <name>S-adenosyl-L-methionine</name>
        <dbReference type="ChEBI" id="CHEBI:59789"/>
    </ligand>
</feature>
<evidence type="ECO:0000259" key="12">
    <source>
        <dbReference type="PROSITE" id="PS51686"/>
    </source>
</evidence>
<comment type="caution">
    <text evidence="13">The sequence shown here is derived from an EMBL/GenBank/DDBJ whole genome shotgun (WGS) entry which is preliminary data.</text>
</comment>
<feature type="domain" description="SAM-dependent MTase RsmB/NOP-type" evidence="12">
    <location>
        <begin position="61"/>
        <end position="469"/>
    </location>
</feature>
<keyword evidence="6 10" id="KW-0949">S-adenosyl-L-methionine</keyword>
<evidence type="ECO:0000256" key="3">
    <source>
        <dbReference type="ARBA" id="ARBA00022555"/>
    </source>
</evidence>
<dbReference type="GO" id="GO:0030488">
    <property type="term" value="P:tRNA methylation"/>
    <property type="evidence" value="ECO:0007669"/>
    <property type="project" value="TreeGrafter"/>
</dbReference>
<evidence type="ECO:0000256" key="7">
    <source>
        <dbReference type="ARBA" id="ARBA00022694"/>
    </source>
</evidence>
<evidence type="ECO:0000256" key="11">
    <source>
        <dbReference type="SAM" id="MobiDB-lite"/>
    </source>
</evidence>
<feature type="compositionally biased region" description="Basic residues" evidence="11">
    <location>
        <begin position="1"/>
        <end position="16"/>
    </location>
</feature>
<dbReference type="Pfam" id="PF01189">
    <property type="entry name" value="Methyltr_RsmB-F"/>
    <property type="match status" value="1"/>
</dbReference>
<evidence type="ECO:0000256" key="5">
    <source>
        <dbReference type="ARBA" id="ARBA00022679"/>
    </source>
</evidence>
<reference evidence="13" key="2">
    <citation type="submission" date="2021-08" db="EMBL/GenBank/DDBJ databases">
        <authorList>
            <person name="Gostincar C."/>
            <person name="Sun X."/>
            <person name="Song Z."/>
            <person name="Gunde-Cimerman N."/>
        </authorList>
    </citation>
    <scope>NUCLEOTIDE SEQUENCE</scope>
    <source>
        <strain evidence="13">EXF-9298</strain>
    </source>
</reference>
<dbReference type="Gene3D" id="3.40.50.150">
    <property type="entry name" value="Vaccinia Virus protein VP39"/>
    <property type="match status" value="1"/>
</dbReference>
<dbReference type="InterPro" id="IPR049560">
    <property type="entry name" value="MeTrfase_RsmB-F_NOP2_cat"/>
</dbReference>